<dbReference type="PANTHER" id="PTHR11616:SF236">
    <property type="entry name" value="TRANSPORTER"/>
    <property type="match status" value="1"/>
</dbReference>
<evidence type="ECO:0000313" key="10">
    <source>
        <dbReference type="EMBL" id="EEC15824.1"/>
    </source>
</evidence>
<evidence type="ECO:0000256" key="4">
    <source>
        <dbReference type="ARBA" id="ARBA00022692"/>
    </source>
</evidence>
<feature type="transmembrane region" description="Helical" evidence="9">
    <location>
        <begin position="100"/>
        <end position="122"/>
    </location>
</feature>
<feature type="transmembrane region" description="Helical" evidence="9">
    <location>
        <begin position="134"/>
        <end position="152"/>
    </location>
</feature>
<keyword evidence="4 9" id="KW-0812">Transmembrane</keyword>
<evidence type="ECO:0000256" key="7">
    <source>
        <dbReference type="ARBA" id="ARBA00023136"/>
    </source>
</evidence>
<reference evidence="11" key="2">
    <citation type="submission" date="2020-05" db="UniProtKB">
        <authorList>
            <consortium name="EnsemblMetazoa"/>
        </authorList>
    </citation>
    <scope>IDENTIFICATION</scope>
    <source>
        <strain evidence="11">wikel</strain>
    </source>
</reference>
<keyword evidence="12" id="KW-1185">Reference proteome</keyword>
<evidence type="ECO:0000256" key="5">
    <source>
        <dbReference type="ARBA" id="ARBA00022847"/>
    </source>
</evidence>
<dbReference type="VEuPathDB" id="VectorBase:ISCW013241"/>
<gene>
    <name evidence="10" type="ORF">IscW_ISCW013241</name>
</gene>
<evidence type="ECO:0000256" key="6">
    <source>
        <dbReference type="ARBA" id="ARBA00022989"/>
    </source>
</evidence>
<dbReference type="PaxDb" id="6945-B7QAF2"/>
<dbReference type="InterPro" id="IPR000175">
    <property type="entry name" value="Na/ntran_symport"/>
</dbReference>
<proteinExistence type="inferred from homology"/>
<feature type="region of interest" description="Disordered" evidence="8">
    <location>
        <begin position="228"/>
        <end position="253"/>
    </location>
</feature>
<keyword evidence="5" id="KW-0769">Symport</keyword>
<dbReference type="EMBL" id="ABJB010280361">
    <property type="status" value="NOT_ANNOTATED_CDS"/>
    <property type="molecule type" value="Genomic_DNA"/>
</dbReference>
<dbReference type="GO" id="GO:0016020">
    <property type="term" value="C:membrane"/>
    <property type="evidence" value="ECO:0007669"/>
    <property type="project" value="UniProtKB-SubCell"/>
</dbReference>
<keyword evidence="3" id="KW-0813">Transport</keyword>
<dbReference type="EMBL" id="ABJB010331686">
    <property type="status" value="NOT_ANNOTATED_CDS"/>
    <property type="molecule type" value="Genomic_DNA"/>
</dbReference>
<evidence type="ECO:0000313" key="11">
    <source>
        <dbReference type="EnsemblMetazoa" id="ISCW013241-PA"/>
    </source>
</evidence>
<dbReference type="Pfam" id="PF00209">
    <property type="entry name" value="SNF"/>
    <property type="match status" value="1"/>
</dbReference>
<dbReference type="Proteomes" id="UP000001555">
    <property type="component" value="Unassembled WGS sequence"/>
</dbReference>
<sequence length="290" mass="32043">MVGSIYVLFYFVADPSLNDVPLWPVYDPNLHRSSLQEQQSTLKSWAHVWDEGREDENVNPRERTAATAARDVVLPADTWRPPLMPGPTTPPVKTTPETGFYASGMDIFLLVFMFCLGFSGFWKIPVLVTRHGGAFFVACLVMYALLVQPILYLELVLGQFSSSGVTELYRCFPLFTGVGYMSVAYCFLLAVCQSLREVYAALYLVHGVAEGIPWSRCRDEWTSCYDPDNESRRCEDEQGNGSATTTPNRGNNARSSLVGVLPLSNASVTVGNLSALCIDASRSSSEAYLT</sequence>
<feature type="compositionally biased region" description="Polar residues" evidence="8">
    <location>
        <begin position="239"/>
        <end position="253"/>
    </location>
</feature>
<dbReference type="InParanoid" id="B7QAF2"/>
<evidence type="ECO:0000256" key="1">
    <source>
        <dbReference type="ARBA" id="ARBA00004141"/>
    </source>
</evidence>
<dbReference type="EnsemblMetazoa" id="ISCW013241-RA">
    <property type="protein sequence ID" value="ISCW013241-PA"/>
    <property type="gene ID" value="ISCW013241"/>
</dbReference>
<dbReference type="GO" id="GO:0015293">
    <property type="term" value="F:symporter activity"/>
    <property type="evidence" value="ECO:0007669"/>
    <property type="project" value="UniProtKB-KW"/>
</dbReference>
<dbReference type="InterPro" id="IPR037272">
    <property type="entry name" value="SNS_sf"/>
</dbReference>
<reference evidence="10 12" key="1">
    <citation type="submission" date="2008-03" db="EMBL/GenBank/DDBJ databases">
        <title>Annotation of Ixodes scapularis.</title>
        <authorList>
            <consortium name="Ixodes scapularis Genome Project Consortium"/>
            <person name="Caler E."/>
            <person name="Hannick L.I."/>
            <person name="Bidwell S."/>
            <person name="Joardar V."/>
            <person name="Thiagarajan M."/>
            <person name="Amedeo P."/>
            <person name="Galinsky K.J."/>
            <person name="Schobel S."/>
            <person name="Inman J."/>
            <person name="Hostetler J."/>
            <person name="Miller J."/>
            <person name="Hammond M."/>
            <person name="Megy K."/>
            <person name="Lawson D."/>
            <person name="Kodira C."/>
            <person name="Sutton G."/>
            <person name="Meyer J."/>
            <person name="Hill C.A."/>
            <person name="Birren B."/>
            <person name="Nene V."/>
            <person name="Collins F."/>
            <person name="Alarcon-Chaidez F."/>
            <person name="Wikel S."/>
            <person name="Strausberg R."/>
        </authorList>
    </citation>
    <scope>NUCLEOTIDE SEQUENCE [LARGE SCALE GENOMIC DNA]</scope>
    <source>
        <strain evidence="12">Wikel</strain>
        <strain evidence="10">Wikel colony</strain>
    </source>
</reference>
<dbReference type="EMBL" id="DS894217">
    <property type="protein sequence ID" value="EEC15824.1"/>
    <property type="molecule type" value="Genomic_DNA"/>
</dbReference>
<dbReference type="HOGENOM" id="CLU_960705_0_0_1"/>
<evidence type="ECO:0000256" key="2">
    <source>
        <dbReference type="ARBA" id="ARBA00006459"/>
    </source>
</evidence>
<protein>
    <submittedName>
        <fullName evidence="10 11">Sodium/chloride dependent transporter, putative</fullName>
    </submittedName>
</protein>
<dbReference type="VEuPathDB" id="VectorBase:ISCI013241"/>
<accession>B7QAF2</accession>
<name>B7QAF2_IXOSC</name>
<feature type="transmembrane region" description="Helical" evidence="9">
    <location>
        <begin position="172"/>
        <end position="192"/>
    </location>
</feature>
<evidence type="ECO:0000256" key="9">
    <source>
        <dbReference type="SAM" id="Phobius"/>
    </source>
</evidence>
<comment type="similarity">
    <text evidence="2">Belongs to the sodium:neurotransmitter symporter (SNF) (TC 2.A.22) family.</text>
</comment>
<evidence type="ECO:0000313" key="12">
    <source>
        <dbReference type="Proteomes" id="UP000001555"/>
    </source>
</evidence>
<dbReference type="PANTHER" id="PTHR11616">
    <property type="entry name" value="SODIUM/CHLORIDE DEPENDENT TRANSPORTER"/>
    <property type="match status" value="1"/>
</dbReference>
<dbReference type="SUPFAM" id="SSF161070">
    <property type="entry name" value="SNF-like"/>
    <property type="match status" value="1"/>
</dbReference>
<evidence type="ECO:0000256" key="8">
    <source>
        <dbReference type="SAM" id="MobiDB-lite"/>
    </source>
</evidence>
<keyword evidence="6 9" id="KW-1133">Transmembrane helix</keyword>
<dbReference type="PROSITE" id="PS50267">
    <property type="entry name" value="NA_NEUROTRAN_SYMP_3"/>
    <property type="match status" value="1"/>
</dbReference>
<organism>
    <name type="scientific">Ixodes scapularis</name>
    <name type="common">Black-legged tick</name>
    <name type="synonym">Deer tick</name>
    <dbReference type="NCBI Taxonomy" id="6945"/>
    <lineage>
        <taxon>Eukaryota</taxon>
        <taxon>Metazoa</taxon>
        <taxon>Ecdysozoa</taxon>
        <taxon>Arthropoda</taxon>
        <taxon>Chelicerata</taxon>
        <taxon>Arachnida</taxon>
        <taxon>Acari</taxon>
        <taxon>Parasitiformes</taxon>
        <taxon>Ixodida</taxon>
        <taxon>Ixodoidea</taxon>
        <taxon>Ixodidae</taxon>
        <taxon>Ixodinae</taxon>
        <taxon>Ixodes</taxon>
    </lineage>
</organism>
<dbReference type="AlphaFoldDB" id="B7QAF2"/>
<keyword evidence="7 9" id="KW-0472">Membrane</keyword>
<evidence type="ECO:0000256" key="3">
    <source>
        <dbReference type="ARBA" id="ARBA00022448"/>
    </source>
</evidence>
<comment type="subcellular location">
    <subcellularLocation>
        <location evidence="1">Membrane</location>
        <topology evidence="1">Multi-pass membrane protein</topology>
    </subcellularLocation>
</comment>